<dbReference type="EMBL" id="LM995447">
    <property type="protein sequence ID" value="CDZ23704.1"/>
    <property type="molecule type" value="Genomic_DNA"/>
</dbReference>
<name>A0A078KRF0_9FIRM</name>
<dbReference type="SUPFAM" id="SSF51556">
    <property type="entry name" value="Metallo-dependent hydrolases"/>
    <property type="match status" value="1"/>
</dbReference>
<evidence type="ECO:0000313" key="9">
    <source>
        <dbReference type="Proteomes" id="UP000032431"/>
    </source>
</evidence>
<gene>
    <name evidence="7 8" type="primary">uxaC</name>
    <name evidence="8" type="ORF">CCDG5_0573</name>
</gene>
<dbReference type="GO" id="GO:0019698">
    <property type="term" value="P:D-galacturonate catabolic process"/>
    <property type="evidence" value="ECO:0007669"/>
    <property type="project" value="TreeGrafter"/>
</dbReference>
<reference evidence="9" key="1">
    <citation type="submission" date="2014-07" db="EMBL/GenBank/DDBJ databases">
        <authorList>
            <person name="Wibberg D."/>
        </authorList>
    </citation>
    <scope>NUCLEOTIDE SEQUENCE [LARGE SCALE GENOMIC DNA]</scope>
    <source>
        <strain evidence="9">DG5</strain>
    </source>
</reference>
<evidence type="ECO:0000256" key="6">
    <source>
        <dbReference type="ARBA" id="ARBA00023235"/>
    </source>
</evidence>
<keyword evidence="6 7" id="KW-0413">Isomerase</keyword>
<comment type="pathway">
    <text evidence="2 7">Carbohydrate metabolism; pentose and glucuronate interconversion.</text>
</comment>
<dbReference type="Gene3D" id="1.10.2020.10">
    <property type="entry name" value="uronate isomerase, domain 2, chain A"/>
    <property type="match status" value="1"/>
</dbReference>
<dbReference type="EC" id="5.3.1.12" evidence="4 7"/>
<evidence type="ECO:0000256" key="1">
    <source>
        <dbReference type="ARBA" id="ARBA00001165"/>
    </source>
</evidence>
<dbReference type="AlphaFoldDB" id="A0A078KRF0"/>
<dbReference type="UniPathway" id="UPA00246"/>
<evidence type="ECO:0000256" key="3">
    <source>
        <dbReference type="ARBA" id="ARBA00008397"/>
    </source>
</evidence>
<keyword evidence="9" id="KW-1185">Reference proteome</keyword>
<dbReference type="InterPro" id="IPR003766">
    <property type="entry name" value="Uronate_isomerase"/>
</dbReference>
<dbReference type="InterPro" id="IPR032466">
    <property type="entry name" value="Metal_Hydrolase"/>
</dbReference>
<dbReference type="PANTHER" id="PTHR30068">
    <property type="entry name" value="URONATE ISOMERASE"/>
    <property type="match status" value="1"/>
</dbReference>
<dbReference type="PATRIC" id="fig|29343.3.peg.592"/>
<sequence>MKKFMDEDFLLETETAKKLFKIASKEPIFDYHCHLSPKEIYENKQFDNIAEIWLGGDHYKWRAMRSYGIDEKYITGDSTWYEKFEAYAETLEYCIGNPLYHWTHLELQRFFGIDTPLSKKTAKEIWDKANAKIKAEGFTPRELIKNSNVIALCTTDDPADSLEYHKLLAEDKSFDVKVIPAFRPDKALNIEANGFAAYIKRLADAAGKEINSFDDLKTVLSERIDFFASMGCVASDHAFVYVPYREATESEVEAIFKKALSGIALDTCEIEKYKTALMTHLSAEYVKHNIAMELHIGAMRNNNTKMFKKLGPDTGFDSVDDKEIAEPLSRFLDSLNTKDILPKTILFTLNPKDNYVLGTMLGNFQSSEVPSKIQFGSAWWVNDHIEGMERQMKDLAALGVLGKFCGMVTDSRSFLSYPRHEYFRRIVCNLIGNWVESGQYPNDEEILTKLVKGIAFENAKKYFNI</sequence>
<evidence type="ECO:0000256" key="4">
    <source>
        <dbReference type="ARBA" id="ARBA00012546"/>
    </source>
</evidence>
<dbReference type="GO" id="GO:0042840">
    <property type="term" value="P:D-glucuronate catabolic process"/>
    <property type="evidence" value="ECO:0007669"/>
    <property type="project" value="TreeGrafter"/>
</dbReference>
<dbReference type="PANTHER" id="PTHR30068:SF4">
    <property type="entry name" value="URONATE ISOMERASE"/>
    <property type="match status" value="1"/>
</dbReference>
<dbReference type="Pfam" id="PF02614">
    <property type="entry name" value="UxaC"/>
    <property type="match status" value="1"/>
</dbReference>
<protein>
    <recommendedName>
        <fullName evidence="5 7">Uronate isomerase</fullName>
        <ecNumber evidence="4 7">5.3.1.12</ecNumber>
    </recommendedName>
    <alternativeName>
        <fullName evidence="7">Glucuronate isomerase</fullName>
    </alternativeName>
    <alternativeName>
        <fullName evidence="7">Uronic isomerase</fullName>
    </alternativeName>
</protein>
<proteinExistence type="inferred from homology"/>
<dbReference type="Gene3D" id="3.20.20.140">
    <property type="entry name" value="Metal-dependent hydrolases"/>
    <property type="match status" value="1"/>
</dbReference>
<accession>A0A078KRF0</accession>
<dbReference type="GO" id="GO:0008880">
    <property type="term" value="F:glucuronate isomerase activity"/>
    <property type="evidence" value="ECO:0007669"/>
    <property type="project" value="UniProtKB-UniRule"/>
</dbReference>
<dbReference type="STRING" id="29343.CCDG5_0573"/>
<dbReference type="KEGG" id="ccel:CCDG5_0573"/>
<organism evidence="8 9">
    <name type="scientific">[Clostridium] cellulosi</name>
    <dbReference type="NCBI Taxonomy" id="29343"/>
    <lineage>
        <taxon>Bacteria</taxon>
        <taxon>Bacillati</taxon>
        <taxon>Bacillota</taxon>
        <taxon>Clostridia</taxon>
        <taxon>Eubacteriales</taxon>
        <taxon>Oscillospiraceae</taxon>
        <taxon>Oscillospiraceae incertae sedis</taxon>
    </lineage>
</organism>
<evidence type="ECO:0000256" key="2">
    <source>
        <dbReference type="ARBA" id="ARBA00004892"/>
    </source>
</evidence>
<dbReference type="HAMAP" id="MF_00675">
    <property type="entry name" value="UxaC"/>
    <property type="match status" value="1"/>
</dbReference>
<evidence type="ECO:0000256" key="5">
    <source>
        <dbReference type="ARBA" id="ARBA00020555"/>
    </source>
</evidence>
<dbReference type="Proteomes" id="UP000032431">
    <property type="component" value="Chromosome I"/>
</dbReference>
<comment type="catalytic activity">
    <reaction evidence="1 7">
        <text>D-glucuronate = D-fructuronate</text>
        <dbReference type="Rhea" id="RHEA:13049"/>
        <dbReference type="ChEBI" id="CHEBI:58720"/>
        <dbReference type="ChEBI" id="CHEBI:59863"/>
        <dbReference type="EC" id="5.3.1.12"/>
    </reaction>
</comment>
<dbReference type="NCBIfam" id="NF002794">
    <property type="entry name" value="PRK02925.1"/>
    <property type="match status" value="1"/>
</dbReference>
<dbReference type="HOGENOM" id="CLU_044465_1_0_9"/>
<comment type="similarity">
    <text evidence="3 7">Belongs to the metallo-dependent hydrolases superfamily. Uronate isomerase family.</text>
</comment>
<evidence type="ECO:0000313" key="8">
    <source>
        <dbReference type="EMBL" id="CDZ23704.1"/>
    </source>
</evidence>
<evidence type="ECO:0000256" key="7">
    <source>
        <dbReference type="HAMAP-Rule" id="MF_00675"/>
    </source>
</evidence>
<dbReference type="OrthoDB" id="9766564at2"/>
<comment type="catalytic activity">
    <reaction evidence="7">
        <text>aldehydo-D-galacturonate = keto-D-tagaturonate</text>
        <dbReference type="Rhea" id="RHEA:27702"/>
        <dbReference type="ChEBI" id="CHEBI:12952"/>
        <dbReference type="ChEBI" id="CHEBI:17886"/>
    </reaction>
</comment>